<dbReference type="PANTHER" id="PTHR43669">
    <property type="entry name" value="5-KETO-D-GLUCONATE 5-REDUCTASE"/>
    <property type="match status" value="1"/>
</dbReference>
<evidence type="ECO:0000313" key="5">
    <source>
        <dbReference type="Proteomes" id="UP000175971"/>
    </source>
</evidence>
<name>A0A1E7LMQ5_9ACTN</name>
<dbReference type="Pfam" id="PF00106">
    <property type="entry name" value="adh_short"/>
    <property type="match status" value="1"/>
</dbReference>
<dbReference type="SUPFAM" id="SSF51735">
    <property type="entry name" value="NAD(P)-binding Rossmann-fold domains"/>
    <property type="match status" value="1"/>
</dbReference>
<organism evidence="4 5">
    <name type="scientific">Streptomyces nanshensis</name>
    <dbReference type="NCBI Taxonomy" id="518642"/>
    <lineage>
        <taxon>Bacteria</taxon>
        <taxon>Bacillati</taxon>
        <taxon>Actinomycetota</taxon>
        <taxon>Actinomycetes</taxon>
        <taxon>Kitasatosporales</taxon>
        <taxon>Streptomycetaceae</taxon>
        <taxon>Streptomyces</taxon>
    </lineage>
</organism>
<dbReference type="AlphaFoldDB" id="A0A1E7LMQ5"/>
<accession>A0A1E7LMQ5</accession>
<keyword evidence="2" id="KW-0560">Oxidoreductase</keyword>
<dbReference type="Gene3D" id="3.40.50.720">
    <property type="entry name" value="NAD(P)-binding Rossmann-like Domain"/>
    <property type="match status" value="1"/>
</dbReference>
<evidence type="ECO:0000313" key="4">
    <source>
        <dbReference type="EMBL" id="OEV17490.1"/>
    </source>
</evidence>
<dbReference type="CDD" id="cd05233">
    <property type="entry name" value="SDR_c"/>
    <property type="match status" value="1"/>
</dbReference>
<dbReference type="EMBL" id="LJGZ01000098">
    <property type="protein sequence ID" value="OEV17490.1"/>
    <property type="molecule type" value="Genomic_DNA"/>
</dbReference>
<dbReference type="OrthoDB" id="658698at2"/>
<dbReference type="RefSeq" id="WP_070203332.1">
    <property type="nucleotide sequence ID" value="NZ_LJGZ01000098.1"/>
</dbReference>
<evidence type="ECO:0000256" key="3">
    <source>
        <dbReference type="RuleBase" id="RU000363"/>
    </source>
</evidence>
<gene>
    <name evidence="4" type="ORF">AN221_28900</name>
</gene>
<dbReference type="InterPro" id="IPR020904">
    <property type="entry name" value="Sc_DH/Rdtase_CS"/>
</dbReference>
<dbReference type="FunFam" id="3.40.50.720:FF:000084">
    <property type="entry name" value="Short-chain dehydrogenase reductase"/>
    <property type="match status" value="1"/>
</dbReference>
<evidence type="ECO:0000256" key="2">
    <source>
        <dbReference type="ARBA" id="ARBA00023002"/>
    </source>
</evidence>
<dbReference type="InterPro" id="IPR036291">
    <property type="entry name" value="NAD(P)-bd_dom_sf"/>
</dbReference>
<proteinExistence type="inferred from homology"/>
<dbReference type="Proteomes" id="UP000175971">
    <property type="component" value="Unassembled WGS sequence"/>
</dbReference>
<dbReference type="PRINTS" id="PR00081">
    <property type="entry name" value="GDHRDH"/>
</dbReference>
<keyword evidence="5" id="KW-1185">Reference proteome</keyword>
<reference evidence="4 5" key="1">
    <citation type="journal article" date="2016" name="Front. Microbiol.">
        <title>Comparative Genomics Analysis of Streptomyces Species Reveals Their Adaptation to the Marine Environment and Their Diversity at the Genomic Level.</title>
        <authorList>
            <person name="Tian X."/>
            <person name="Zhang Z."/>
            <person name="Yang T."/>
            <person name="Chen M."/>
            <person name="Li J."/>
            <person name="Chen F."/>
            <person name="Yang J."/>
            <person name="Li W."/>
            <person name="Zhang B."/>
            <person name="Zhang Z."/>
            <person name="Wu J."/>
            <person name="Zhang C."/>
            <person name="Long L."/>
            <person name="Xiao J."/>
        </authorList>
    </citation>
    <scope>NUCLEOTIDE SEQUENCE [LARGE SCALE GENOMIC DNA]</scope>
    <source>
        <strain evidence="4 5">SCSIO M10372</strain>
    </source>
</reference>
<dbReference type="GO" id="GO:0016491">
    <property type="term" value="F:oxidoreductase activity"/>
    <property type="evidence" value="ECO:0007669"/>
    <property type="project" value="UniProtKB-KW"/>
</dbReference>
<protein>
    <submittedName>
        <fullName evidence="4">3-oxoacyl-ACP reductase</fullName>
    </submittedName>
</protein>
<dbReference type="PANTHER" id="PTHR43669:SF12">
    <property type="entry name" value="BLR5618 PROTEIN"/>
    <property type="match status" value="1"/>
</dbReference>
<sequence>MNTDRRVAVVTGAGSGIGRAVALALAGAGWSLALAGRRAEPLAETAAAAGSPDALCVTTDVTDEDEVDALFTAVRERFGRLDLLFNNAGTFGPGGVPVEELAAADWRAVVDVNLTGAFLCAQAAYRLMKEQDPQGGRIINNGSISAHAPRPHSVAYTATKHAITGLTKSLALDGRPYRIACGQIDIGNAATEMTERMRTGILQANGELAVEPVMAAADVARTVVHMAELPLEANIPFLTVMATNMPYVGRG</sequence>
<dbReference type="PROSITE" id="PS00061">
    <property type="entry name" value="ADH_SHORT"/>
    <property type="match status" value="1"/>
</dbReference>
<dbReference type="PRINTS" id="PR00080">
    <property type="entry name" value="SDRFAMILY"/>
</dbReference>
<dbReference type="PATRIC" id="fig|518642.7.peg.3624"/>
<evidence type="ECO:0000256" key="1">
    <source>
        <dbReference type="ARBA" id="ARBA00006484"/>
    </source>
</evidence>
<comment type="caution">
    <text evidence="4">The sequence shown here is derived from an EMBL/GenBank/DDBJ whole genome shotgun (WGS) entry which is preliminary data.</text>
</comment>
<comment type="similarity">
    <text evidence="1 3">Belongs to the short-chain dehydrogenases/reductases (SDR) family.</text>
</comment>
<dbReference type="InterPro" id="IPR002347">
    <property type="entry name" value="SDR_fam"/>
</dbReference>